<dbReference type="SUPFAM" id="SSF51905">
    <property type="entry name" value="FAD/NAD(P)-binding domain"/>
    <property type="match status" value="1"/>
</dbReference>
<keyword evidence="2" id="KW-0285">Flavoprotein</keyword>
<keyword evidence="8" id="KW-1185">Reference proteome</keyword>
<evidence type="ECO:0000313" key="8">
    <source>
        <dbReference type="Proteomes" id="UP001194696"/>
    </source>
</evidence>
<feature type="region of interest" description="Disordered" evidence="5">
    <location>
        <begin position="460"/>
        <end position="598"/>
    </location>
</feature>
<evidence type="ECO:0000256" key="3">
    <source>
        <dbReference type="ARBA" id="ARBA00022827"/>
    </source>
</evidence>
<protein>
    <recommendedName>
        <fullName evidence="6">FAD-binding domain-containing protein</fullName>
    </recommendedName>
</protein>
<dbReference type="PRINTS" id="PR00420">
    <property type="entry name" value="RNGMNOXGNASE"/>
</dbReference>
<dbReference type="InterPro" id="IPR050562">
    <property type="entry name" value="FAD_mOase_fung"/>
</dbReference>
<gene>
    <name evidence="7" type="ORF">BGZ96_001553</name>
</gene>
<dbReference type="Pfam" id="PF01494">
    <property type="entry name" value="FAD_binding_3"/>
    <property type="match status" value="2"/>
</dbReference>
<organism evidence="7 8">
    <name type="scientific">Linnemannia gamsii</name>
    <dbReference type="NCBI Taxonomy" id="64522"/>
    <lineage>
        <taxon>Eukaryota</taxon>
        <taxon>Fungi</taxon>
        <taxon>Fungi incertae sedis</taxon>
        <taxon>Mucoromycota</taxon>
        <taxon>Mortierellomycotina</taxon>
        <taxon>Mortierellomycetes</taxon>
        <taxon>Mortierellales</taxon>
        <taxon>Mortierellaceae</taxon>
        <taxon>Linnemannia</taxon>
    </lineage>
</organism>
<feature type="compositionally biased region" description="Low complexity" evidence="5">
    <location>
        <begin position="579"/>
        <end position="598"/>
    </location>
</feature>
<evidence type="ECO:0000259" key="6">
    <source>
        <dbReference type="Pfam" id="PF01494"/>
    </source>
</evidence>
<accession>A0ABQ7JM26</accession>
<evidence type="ECO:0000313" key="7">
    <source>
        <dbReference type="EMBL" id="KAG0280503.1"/>
    </source>
</evidence>
<evidence type="ECO:0000256" key="4">
    <source>
        <dbReference type="ARBA" id="ARBA00023002"/>
    </source>
</evidence>
<dbReference type="PANTHER" id="PTHR47356:SF2">
    <property type="entry name" value="FAD-BINDING DOMAIN-CONTAINING PROTEIN-RELATED"/>
    <property type="match status" value="1"/>
</dbReference>
<dbReference type="InterPro" id="IPR036188">
    <property type="entry name" value="FAD/NAD-bd_sf"/>
</dbReference>
<feature type="domain" description="FAD-binding" evidence="6">
    <location>
        <begin position="292"/>
        <end position="379"/>
    </location>
</feature>
<evidence type="ECO:0000256" key="2">
    <source>
        <dbReference type="ARBA" id="ARBA00022630"/>
    </source>
</evidence>
<comment type="similarity">
    <text evidence="1">Belongs to the paxM FAD-dependent monooxygenase family.</text>
</comment>
<dbReference type="EMBL" id="JAAAIM010001260">
    <property type="protein sequence ID" value="KAG0280503.1"/>
    <property type="molecule type" value="Genomic_DNA"/>
</dbReference>
<dbReference type="PANTHER" id="PTHR47356">
    <property type="entry name" value="FAD-DEPENDENT MONOOXYGENASE ASQG-RELATED"/>
    <property type="match status" value="1"/>
</dbReference>
<feature type="compositionally biased region" description="Low complexity" evidence="5">
    <location>
        <begin position="540"/>
        <end position="550"/>
    </location>
</feature>
<keyword evidence="4" id="KW-0560">Oxidoreductase</keyword>
<keyword evidence="3" id="KW-0274">FAD</keyword>
<evidence type="ECO:0000256" key="5">
    <source>
        <dbReference type="SAM" id="MobiDB-lite"/>
    </source>
</evidence>
<dbReference type="Gene3D" id="3.50.50.60">
    <property type="entry name" value="FAD/NAD(P)-binding domain"/>
    <property type="match status" value="1"/>
</dbReference>
<dbReference type="InterPro" id="IPR002938">
    <property type="entry name" value="FAD-bd"/>
</dbReference>
<proteinExistence type="inferred from homology"/>
<sequence>MIDPPPSIIIVGAGLGGLALAALLEHINVSYVILERLTEVKSNGAALFIPPVAANLLRQLGIYDEVRQKAKPCHSIDLYTEKRKPLFVLDFADFSTMSGAEGFIIPRKALYDIILELIPTEKILRGKRVLSFVQGEGGVQVKCADGSVHESDILVGADGTYSAVRQNLYERLKKEGKLSVSDQKPPSFNCVCLTAQTYPLDPETFPELSEPGCHYNNVVAQNKPYSWMTFTGKDNIVCWSVIQYLNKENSELNDTFRSSDWGSGLAEAMCRDVQNFPIPGGNGKLTLADLIVNTPRDQIAKVTLEEKVFESWYGGRTVLLGNAVHKFHPAGGEGALCSLYDAVSLANWINVLETNTIAGLDVIFKEYADERLPFARAALIHSRNMANMYSRTFKASMARFVSRNMPDFLWKTKLAKSAADRAQAAFLPLIQDSGTVPPLFQPSLHKTLAILEAQAAAKKAQEDASGTTSITSTTSTTTGSSGFSGISRSTTATTVPVPVPAYPPQTHANADRYQQYQGPNLSSSATSSIHNLPPAPFAPTLSSSSTSSLSAHVHTSPPPHRHHQHQYSYSSLTGAQPPSSSSAASIHGASKASTAVPL</sequence>
<comment type="caution">
    <text evidence="7">The sequence shown here is derived from an EMBL/GenBank/DDBJ whole genome shotgun (WGS) entry which is preliminary data.</text>
</comment>
<feature type="compositionally biased region" description="Polar residues" evidence="5">
    <location>
        <begin position="512"/>
        <end position="530"/>
    </location>
</feature>
<evidence type="ECO:0000256" key="1">
    <source>
        <dbReference type="ARBA" id="ARBA00007992"/>
    </source>
</evidence>
<dbReference type="Proteomes" id="UP001194696">
    <property type="component" value="Unassembled WGS sequence"/>
</dbReference>
<reference evidence="7 8" key="1">
    <citation type="journal article" date="2020" name="Fungal Divers.">
        <title>Resolving the Mortierellaceae phylogeny through synthesis of multi-gene phylogenetics and phylogenomics.</title>
        <authorList>
            <person name="Vandepol N."/>
            <person name="Liber J."/>
            <person name="Desiro A."/>
            <person name="Na H."/>
            <person name="Kennedy M."/>
            <person name="Barry K."/>
            <person name="Grigoriev I.V."/>
            <person name="Miller A.N."/>
            <person name="O'Donnell K."/>
            <person name="Stajich J.E."/>
            <person name="Bonito G."/>
        </authorList>
    </citation>
    <scope>NUCLEOTIDE SEQUENCE [LARGE SCALE GENOMIC DNA]</scope>
    <source>
        <strain evidence="7 8">AD045</strain>
    </source>
</reference>
<feature type="domain" description="FAD-binding" evidence="6">
    <location>
        <begin position="8"/>
        <end position="177"/>
    </location>
</feature>
<name>A0ABQ7JM26_9FUNG</name>
<feature type="compositionally biased region" description="Low complexity" evidence="5">
    <location>
        <begin position="460"/>
        <end position="496"/>
    </location>
</feature>